<dbReference type="Gramene" id="AUR62005774-RA">
    <property type="protein sequence ID" value="AUR62005774-RA:cds"/>
    <property type="gene ID" value="AUR62005774"/>
</dbReference>
<feature type="domain" description="Reverse transcriptase Ty1/copia-type" evidence="2">
    <location>
        <begin position="148"/>
        <end position="244"/>
    </location>
</feature>
<dbReference type="PANTHER" id="PTHR11439:SF522">
    <property type="entry name" value="REVERSE TRANSCRIPTASE TY1_COPIA-TYPE DOMAIN-CONTAINING PROTEIN"/>
    <property type="match status" value="1"/>
</dbReference>
<dbReference type="InterPro" id="IPR013103">
    <property type="entry name" value="RVT_2"/>
</dbReference>
<evidence type="ECO:0000259" key="2">
    <source>
        <dbReference type="Pfam" id="PF07727"/>
    </source>
</evidence>
<dbReference type="PANTHER" id="PTHR11439">
    <property type="entry name" value="GAG-POL-RELATED RETROTRANSPOSON"/>
    <property type="match status" value="1"/>
</dbReference>
<feature type="region of interest" description="Disordered" evidence="1">
    <location>
        <begin position="1"/>
        <end position="34"/>
    </location>
</feature>
<dbReference type="AlphaFoldDB" id="A0A803L1N6"/>
<dbReference type="SUPFAM" id="SSF56672">
    <property type="entry name" value="DNA/RNA polymerases"/>
    <property type="match status" value="1"/>
</dbReference>
<sequence length="361" mass="40832">MSGKRTAANVGKLEEEMDSPLDEDEYDAGSGSSSKLDAGMISAVVKEVMKGFQEKEGAGSSHSKGNNMSNFAVDKKALDSKWVYKVKFDRNEKVVRLKESQNLIALATVQNWKLHQLDNNNAFLHGFIDEDIYLKPPQGYTKAPKGKSTRDYSMFSRVRNGKQTIVLVYVDDLLITGDDDDYVSIFKKQLDEEFTIKDLGEMRYFLGLEVSNTCKGTLLNQRKYVLDVSEYTRLSNCKPATAPCPKHVKLSTHEGTILSDPEKYRSLIGKLLYLNLSRPDFSFSVQQLSQFMSCPRESHWDAALHVVKYLKGTSDWGLFYQNNLELREIGYSDADNGSCVFIGRSLTGYCFSWRKLGLMED</sequence>
<organism evidence="3 4">
    <name type="scientific">Chenopodium quinoa</name>
    <name type="common">Quinoa</name>
    <dbReference type="NCBI Taxonomy" id="63459"/>
    <lineage>
        <taxon>Eukaryota</taxon>
        <taxon>Viridiplantae</taxon>
        <taxon>Streptophyta</taxon>
        <taxon>Embryophyta</taxon>
        <taxon>Tracheophyta</taxon>
        <taxon>Spermatophyta</taxon>
        <taxon>Magnoliopsida</taxon>
        <taxon>eudicotyledons</taxon>
        <taxon>Gunneridae</taxon>
        <taxon>Pentapetalae</taxon>
        <taxon>Caryophyllales</taxon>
        <taxon>Chenopodiaceae</taxon>
        <taxon>Chenopodioideae</taxon>
        <taxon>Atripliceae</taxon>
        <taxon>Chenopodium</taxon>
    </lineage>
</organism>
<dbReference type="OMA" id="CPRESHW"/>
<reference evidence="3" key="1">
    <citation type="journal article" date="2017" name="Nature">
        <title>The genome of Chenopodium quinoa.</title>
        <authorList>
            <person name="Jarvis D.E."/>
            <person name="Ho Y.S."/>
            <person name="Lightfoot D.J."/>
            <person name="Schmoeckel S.M."/>
            <person name="Li B."/>
            <person name="Borm T.J.A."/>
            <person name="Ohyanagi H."/>
            <person name="Mineta K."/>
            <person name="Michell C.T."/>
            <person name="Saber N."/>
            <person name="Kharbatia N.M."/>
            <person name="Rupper R.R."/>
            <person name="Sharp A.R."/>
            <person name="Dally N."/>
            <person name="Boughton B.A."/>
            <person name="Woo Y.H."/>
            <person name="Gao G."/>
            <person name="Schijlen E.G.W.M."/>
            <person name="Guo X."/>
            <person name="Momin A.A."/>
            <person name="Negrao S."/>
            <person name="Al-Babili S."/>
            <person name="Gehring C."/>
            <person name="Roessner U."/>
            <person name="Jung C."/>
            <person name="Murphy K."/>
            <person name="Arold S.T."/>
            <person name="Gojobori T."/>
            <person name="van der Linden C.G."/>
            <person name="van Loo E.N."/>
            <person name="Jellen E.N."/>
            <person name="Maughan P.J."/>
            <person name="Tester M."/>
        </authorList>
    </citation>
    <scope>NUCLEOTIDE SEQUENCE [LARGE SCALE GENOMIC DNA]</scope>
    <source>
        <strain evidence="3">cv. PI 614886</strain>
    </source>
</reference>
<feature type="domain" description="Reverse transcriptase Ty1/copia-type" evidence="2">
    <location>
        <begin position="94"/>
        <end position="143"/>
    </location>
</feature>
<feature type="compositionally biased region" description="Acidic residues" evidence="1">
    <location>
        <begin position="15"/>
        <end position="27"/>
    </location>
</feature>
<dbReference type="InterPro" id="IPR043502">
    <property type="entry name" value="DNA/RNA_pol_sf"/>
</dbReference>
<proteinExistence type="predicted"/>
<dbReference type="Proteomes" id="UP000596660">
    <property type="component" value="Unplaced"/>
</dbReference>
<reference evidence="3" key="2">
    <citation type="submission" date="2021-03" db="UniProtKB">
        <authorList>
            <consortium name="EnsemblPlants"/>
        </authorList>
    </citation>
    <scope>IDENTIFICATION</scope>
</reference>
<protein>
    <recommendedName>
        <fullName evidence="2">Reverse transcriptase Ty1/copia-type domain-containing protein</fullName>
    </recommendedName>
</protein>
<dbReference type="EnsemblPlants" id="AUR62005774-RA">
    <property type="protein sequence ID" value="AUR62005774-RA:cds"/>
    <property type="gene ID" value="AUR62005774"/>
</dbReference>
<evidence type="ECO:0000256" key="1">
    <source>
        <dbReference type="SAM" id="MobiDB-lite"/>
    </source>
</evidence>
<keyword evidence="4" id="KW-1185">Reference proteome</keyword>
<accession>A0A803L1N6</accession>
<evidence type="ECO:0000313" key="3">
    <source>
        <dbReference type="EnsemblPlants" id="AUR62005774-RA:cds"/>
    </source>
</evidence>
<name>A0A803L1N6_CHEQI</name>
<evidence type="ECO:0000313" key="4">
    <source>
        <dbReference type="Proteomes" id="UP000596660"/>
    </source>
</evidence>
<dbReference type="Pfam" id="PF07727">
    <property type="entry name" value="RVT_2"/>
    <property type="match status" value="2"/>
</dbReference>